<evidence type="ECO:0000256" key="2">
    <source>
        <dbReference type="ARBA" id="ARBA00023125"/>
    </source>
</evidence>
<evidence type="ECO:0000313" key="6">
    <source>
        <dbReference type="EMBL" id="CAJ1502584.1"/>
    </source>
</evidence>
<dbReference type="InterPro" id="IPR009057">
    <property type="entry name" value="Homeodomain-like_sf"/>
</dbReference>
<dbReference type="Pfam" id="PF00440">
    <property type="entry name" value="TetR_N"/>
    <property type="match status" value="1"/>
</dbReference>
<dbReference type="PROSITE" id="PS50977">
    <property type="entry name" value="HTH_TETR_2"/>
    <property type="match status" value="1"/>
</dbReference>
<dbReference type="InterPro" id="IPR036271">
    <property type="entry name" value="Tet_transcr_reg_TetR-rel_C_sf"/>
</dbReference>
<evidence type="ECO:0000256" key="3">
    <source>
        <dbReference type="ARBA" id="ARBA00023163"/>
    </source>
</evidence>
<dbReference type="Pfam" id="PF13305">
    <property type="entry name" value="TetR_C_33"/>
    <property type="match status" value="1"/>
</dbReference>
<keyword evidence="7" id="KW-1185">Reference proteome</keyword>
<dbReference type="PANTHER" id="PTHR30055">
    <property type="entry name" value="HTH-TYPE TRANSCRIPTIONAL REGULATOR RUTR"/>
    <property type="match status" value="1"/>
</dbReference>
<dbReference type="PANTHER" id="PTHR30055:SF220">
    <property type="entry name" value="TETR-FAMILY REGULATORY PROTEIN"/>
    <property type="match status" value="1"/>
</dbReference>
<reference evidence="6 7" key="1">
    <citation type="submission" date="2023-08" db="EMBL/GenBank/DDBJ databases">
        <authorList>
            <person name="Folkvardsen B D."/>
            <person name="Norman A."/>
        </authorList>
    </citation>
    <scope>NUCLEOTIDE SEQUENCE [LARGE SCALE GENOMIC DNA]</scope>
    <source>
        <strain evidence="6 7">Mu0083</strain>
    </source>
</reference>
<keyword evidence="3" id="KW-0804">Transcription</keyword>
<dbReference type="InterPro" id="IPR025996">
    <property type="entry name" value="MT1864/Rv1816-like_C"/>
</dbReference>
<evidence type="ECO:0000256" key="1">
    <source>
        <dbReference type="ARBA" id="ARBA00023015"/>
    </source>
</evidence>
<evidence type="ECO:0000313" key="7">
    <source>
        <dbReference type="Proteomes" id="UP001190336"/>
    </source>
</evidence>
<dbReference type="InterPro" id="IPR001647">
    <property type="entry name" value="HTH_TetR"/>
</dbReference>
<gene>
    <name evidence="6" type="ORF">MU0083_002969</name>
</gene>
<dbReference type="RefSeq" id="WP_308473697.1">
    <property type="nucleotide sequence ID" value="NZ_OY726394.1"/>
</dbReference>
<proteinExistence type="predicted"/>
<sequence length="196" mass="20949">MTDRRYHHGDLRTALLAQAEKTLRTSGVDGLSLRELAREVGVSHGAPRRHFADKVALLDALAAEGFRQLGVALAEAATPNEPTGFVETFENVAVAYVRFATANPALVDLMSANRYLADAPRELQQARDTAFTAVTELVDAGQSGGELAAGDPTRIGTLMFAMLHGIAILANNTMIDPLEDTLIRDAVDTLLRGLAP</sequence>
<dbReference type="Gene3D" id="1.10.357.10">
    <property type="entry name" value="Tetracycline Repressor, domain 2"/>
    <property type="match status" value="1"/>
</dbReference>
<evidence type="ECO:0000259" key="5">
    <source>
        <dbReference type="PROSITE" id="PS50977"/>
    </source>
</evidence>
<name>A0ABM9LPL2_9MYCO</name>
<feature type="domain" description="HTH tetR-type" evidence="5">
    <location>
        <begin position="9"/>
        <end position="69"/>
    </location>
</feature>
<dbReference type="SUPFAM" id="SSF48498">
    <property type="entry name" value="Tetracyclin repressor-like, C-terminal domain"/>
    <property type="match status" value="1"/>
</dbReference>
<accession>A0ABM9LPL2</accession>
<evidence type="ECO:0000256" key="4">
    <source>
        <dbReference type="PROSITE-ProRule" id="PRU00335"/>
    </source>
</evidence>
<organism evidence="6 7">
    <name type="scientific">[Mycobacterium] kokjensenii</name>
    <dbReference type="NCBI Taxonomy" id="3064287"/>
    <lineage>
        <taxon>Bacteria</taxon>
        <taxon>Bacillati</taxon>
        <taxon>Actinomycetota</taxon>
        <taxon>Actinomycetes</taxon>
        <taxon>Mycobacteriales</taxon>
        <taxon>Mycobacteriaceae</taxon>
        <taxon>Mycolicibacter</taxon>
    </lineage>
</organism>
<dbReference type="EMBL" id="OY726394">
    <property type="protein sequence ID" value="CAJ1502584.1"/>
    <property type="molecule type" value="Genomic_DNA"/>
</dbReference>
<dbReference type="Proteomes" id="UP001190336">
    <property type="component" value="Chromosome"/>
</dbReference>
<keyword evidence="2 4" id="KW-0238">DNA-binding</keyword>
<dbReference type="InterPro" id="IPR050109">
    <property type="entry name" value="HTH-type_TetR-like_transc_reg"/>
</dbReference>
<protein>
    <submittedName>
        <fullName evidence="6">TetR/AcrR family transcriptional regulator</fullName>
    </submittedName>
</protein>
<keyword evidence="1" id="KW-0805">Transcription regulation</keyword>
<feature type="DNA-binding region" description="H-T-H motif" evidence="4">
    <location>
        <begin position="32"/>
        <end position="51"/>
    </location>
</feature>
<dbReference type="SUPFAM" id="SSF46689">
    <property type="entry name" value="Homeodomain-like"/>
    <property type="match status" value="1"/>
</dbReference>